<sequence>MIEQIKRIIGNLYPEIRGGYHLPRFARVLSISDAPNDGGVTDNYRPRYAVNIQVLKENGKPDSALPVFNDLALPVLSVGMERGGFGFPQPGCLVEVAFAYGSPQRPFIRTVLSTDASMPEVAVGDDRQQTAPGIFEHTRANGDKSRTTFGDVTDTCHDYTLDAADIIQRAQSLTSELSGHSKENVGGLKLIEAMAAVKLLSGGFFRIVSVGHISLVSGGNLHEYLAGGKQTYAEEDIKAVTKKAMITECEKVETLAASAIRLNVKTDGKVYIGDDNVNVVKALADLTGIVKDLATKVANHVHPSVGAPTSTASQFTAKATEADALKSKVDLVAE</sequence>
<dbReference type="EMBL" id="JBHRTL010000006">
    <property type="protein sequence ID" value="MFC3155245.1"/>
    <property type="molecule type" value="Genomic_DNA"/>
</dbReference>
<reference evidence="2" key="1">
    <citation type="journal article" date="2019" name="Int. J. Syst. Evol. Microbiol.">
        <title>The Global Catalogue of Microorganisms (GCM) 10K type strain sequencing project: providing services to taxonomists for standard genome sequencing and annotation.</title>
        <authorList>
            <consortium name="The Broad Institute Genomics Platform"/>
            <consortium name="The Broad Institute Genome Sequencing Center for Infectious Disease"/>
            <person name="Wu L."/>
            <person name="Ma J."/>
        </authorList>
    </citation>
    <scope>NUCLEOTIDE SEQUENCE [LARGE SCALE GENOMIC DNA]</scope>
    <source>
        <strain evidence="2">KCTC 52141</strain>
    </source>
</reference>
<dbReference type="Proteomes" id="UP001595548">
    <property type="component" value="Unassembled WGS sequence"/>
</dbReference>
<protein>
    <recommendedName>
        <fullName evidence="3">Gp5/Type VI secretion system Vgr protein OB-fold domain-containing protein</fullName>
    </recommendedName>
</protein>
<gene>
    <name evidence="1" type="ORF">ACFOEB_08535</name>
</gene>
<organism evidence="1 2">
    <name type="scientific">Gilvimarinus japonicus</name>
    <dbReference type="NCBI Taxonomy" id="1796469"/>
    <lineage>
        <taxon>Bacteria</taxon>
        <taxon>Pseudomonadati</taxon>
        <taxon>Pseudomonadota</taxon>
        <taxon>Gammaproteobacteria</taxon>
        <taxon>Cellvibrionales</taxon>
        <taxon>Cellvibrionaceae</taxon>
        <taxon>Gilvimarinus</taxon>
    </lineage>
</organism>
<evidence type="ECO:0000313" key="1">
    <source>
        <dbReference type="EMBL" id="MFC3155245.1"/>
    </source>
</evidence>
<dbReference type="RefSeq" id="WP_382415840.1">
    <property type="nucleotide sequence ID" value="NZ_AP031500.1"/>
</dbReference>
<keyword evidence="2" id="KW-1185">Reference proteome</keyword>
<evidence type="ECO:0008006" key="3">
    <source>
        <dbReference type="Google" id="ProtNLM"/>
    </source>
</evidence>
<proteinExistence type="predicted"/>
<evidence type="ECO:0000313" key="2">
    <source>
        <dbReference type="Proteomes" id="UP001595548"/>
    </source>
</evidence>
<dbReference type="SUPFAM" id="SSF69255">
    <property type="entry name" value="gp5 N-terminal domain-like"/>
    <property type="match status" value="1"/>
</dbReference>
<comment type="caution">
    <text evidence="1">The sequence shown here is derived from an EMBL/GenBank/DDBJ whole genome shotgun (WGS) entry which is preliminary data.</text>
</comment>
<accession>A0ABV7HRS6</accession>
<name>A0ABV7HRS6_9GAMM</name>